<dbReference type="InterPro" id="IPR050416">
    <property type="entry name" value="FAD-linked_Oxidoreductase"/>
</dbReference>
<dbReference type="PROSITE" id="PS51387">
    <property type="entry name" value="FAD_PCMH"/>
    <property type="match status" value="1"/>
</dbReference>
<dbReference type="PANTHER" id="PTHR42973:SF54">
    <property type="entry name" value="FAD-BINDING PCMH-TYPE DOMAIN-CONTAINING PROTEIN"/>
    <property type="match status" value="1"/>
</dbReference>
<dbReference type="Pfam" id="PF01565">
    <property type="entry name" value="FAD_binding_4"/>
    <property type="match status" value="1"/>
</dbReference>
<dbReference type="OrthoDB" id="2151789at2759"/>
<organism evidence="7 8">
    <name type="scientific">Choiromyces venosus 120613-1</name>
    <dbReference type="NCBI Taxonomy" id="1336337"/>
    <lineage>
        <taxon>Eukaryota</taxon>
        <taxon>Fungi</taxon>
        <taxon>Dikarya</taxon>
        <taxon>Ascomycota</taxon>
        <taxon>Pezizomycotina</taxon>
        <taxon>Pezizomycetes</taxon>
        <taxon>Pezizales</taxon>
        <taxon>Tuberaceae</taxon>
        <taxon>Choiromyces</taxon>
    </lineage>
</organism>
<dbReference type="AlphaFoldDB" id="A0A3N4JFF4"/>
<evidence type="ECO:0000256" key="3">
    <source>
        <dbReference type="ARBA" id="ARBA00022827"/>
    </source>
</evidence>
<sequence length="451" mass="47962">MFSKPSLTTFFLLLSSRAFQLADPEANALRLSPAKTACSDLRIADSGDHSSWATPECIVCPRSAAQVASVLQTITATGAPFAIRSGGHSPNLGWSNIEGGVLIDLSRINEITYNPLSTNVVVGTGNRWGAVYSALEAHGRTAVGGRVSPVGVGGFLLGGGLSHVSNEYGLGCDNVVDYEVVLANGTIVNANTNSHSELYWALKGGTSNFGVITRFTLKTVPMSKIWGGVITYNATQAEAVIDAIYTYQTEHISDLKSAISVQFILGAGVVLVTLMYAQSISSSPVAFAPFDSLPYNFYTTTVDMHKDMYQDILSIATDTSEKIAKYQGAALIFVAQTISPTMTAGSAKTGGNALGLPQNTNMMWVNFAAAWELPADDDAVAKACKYGIQKISRTARAKGLSRDYLFMNDAGEDQDVLGSYGSENRAGLRKVAREVDPEGVFQILETGGFKL</sequence>
<dbReference type="InterPro" id="IPR036318">
    <property type="entry name" value="FAD-bd_PCMH-like_sf"/>
</dbReference>
<accession>A0A3N4JFF4</accession>
<dbReference type="GO" id="GO:0071949">
    <property type="term" value="F:FAD binding"/>
    <property type="evidence" value="ECO:0007669"/>
    <property type="project" value="InterPro"/>
</dbReference>
<keyword evidence="4" id="KW-0560">Oxidoreductase</keyword>
<dbReference type="EMBL" id="ML120409">
    <property type="protein sequence ID" value="RPA97002.1"/>
    <property type="molecule type" value="Genomic_DNA"/>
</dbReference>
<keyword evidence="3" id="KW-0274">FAD</keyword>
<comment type="similarity">
    <text evidence="1">Belongs to the oxygen-dependent FAD-linked oxidoreductase family.</text>
</comment>
<evidence type="ECO:0000256" key="1">
    <source>
        <dbReference type="ARBA" id="ARBA00005466"/>
    </source>
</evidence>
<evidence type="ECO:0000256" key="5">
    <source>
        <dbReference type="SAM" id="SignalP"/>
    </source>
</evidence>
<evidence type="ECO:0000259" key="6">
    <source>
        <dbReference type="PROSITE" id="PS51387"/>
    </source>
</evidence>
<evidence type="ECO:0000256" key="4">
    <source>
        <dbReference type="ARBA" id="ARBA00023002"/>
    </source>
</evidence>
<dbReference type="SUPFAM" id="SSF56176">
    <property type="entry name" value="FAD-binding/transporter-associated domain-like"/>
    <property type="match status" value="1"/>
</dbReference>
<reference evidence="7 8" key="1">
    <citation type="journal article" date="2018" name="Nat. Ecol. Evol.">
        <title>Pezizomycetes genomes reveal the molecular basis of ectomycorrhizal truffle lifestyle.</title>
        <authorList>
            <person name="Murat C."/>
            <person name="Payen T."/>
            <person name="Noel B."/>
            <person name="Kuo A."/>
            <person name="Morin E."/>
            <person name="Chen J."/>
            <person name="Kohler A."/>
            <person name="Krizsan K."/>
            <person name="Balestrini R."/>
            <person name="Da Silva C."/>
            <person name="Montanini B."/>
            <person name="Hainaut M."/>
            <person name="Levati E."/>
            <person name="Barry K.W."/>
            <person name="Belfiori B."/>
            <person name="Cichocki N."/>
            <person name="Clum A."/>
            <person name="Dockter R.B."/>
            <person name="Fauchery L."/>
            <person name="Guy J."/>
            <person name="Iotti M."/>
            <person name="Le Tacon F."/>
            <person name="Lindquist E.A."/>
            <person name="Lipzen A."/>
            <person name="Malagnac F."/>
            <person name="Mello A."/>
            <person name="Molinier V."/>
            <person name="Miyauchi S."/>
            <person name="Poulain J."/>
            <person name="Riccioni C."/>
            <person name="Rubini A."/>
            <person name="Sitrit Y."/>
            <person name="Splivallo R."/>
            <person name="Traeger S."/>
            <person name="Wang M."/>
            <person name="Zifcakova L."/>
            <person name="Wipf D."/>
            <person name="Zambonelli A."/>
            <person name="Paolocci F."/>
            <person name="Nowrousian M."/>
            <person name="Ottonello S."/>
            <person name="Baldrian P."/>
            <person name="Spatafora J.W."/>
            <person name="Henrissat B."/>
            <person name="Nagy L.G."/>
            <person name="Aury J.M."/>
            <person name="Wincker P."/>
            <person name="Grigoriev I.V."/>
            <person name="Bonfante P."/>
            <person name="Martin F.M."/>
        </authorList>
    </citation>
    <scope>NUCLEOTIDE SEQUENCE [LARGE SCALE GENOMIC DNA]</scope>
    <source>
        <strain evidence="7 8">120613-1</strain>
    </source>
</reference>
<evidence type="ECO:0000313" key="7">
    <source>
        <dbReference type="EMBL" id="RPA97002.1"/>
    </source>
</evidence>
<dbReference type="Proteomes" id="UP000276215">
    <property type="component" value="Unassembled WGS sequence"/>
</dbReference>
<dbReference type="Gene3D" id="3.30.465.10">
    <property type="match status" value="1"/>
</dbReference>
<feature type="domain" description="FAD-binding PCMH-type" evidence="6">
    <location>
        <begin position="51"/>
        <end position="222"/>
    </location>
</feature>
<gene>
    <name evidence="7" type="ORF">L873DRAFT_1829221</name>
</gene>
<dbReference type="InterPro" id="IPR016166">
    <property type="entry name" value="FAD-bd_PCMH"/>
</dbReference>
<proteinExistence type="inferred from homology"/>
<feature type="signal peptide" evidence="5">
    <location>
        <begin position="1"/>
        <end position="22"/>
    </location>
</feature>
<dbReference type="GO" id="GO:0016491">
    <property type="term" value="F:oxidoreductase activity"/>
    <property type="evidence" value="ECO:0007669"/>
    <property type="project" value="UniProtKB-KW"/>
</dbReference>
<evidence type="ECO:0000256" key="2">
    <source>
        <dbReference type="ARBA" id="ARBA00022630"/>
    </source>
</evidence>
<evidence type="ECO:0000313" key="8">
    <source>
        <dbReference type="Proteomes" id="UP000276215"/>
    </source>
</evidence>
<protein>
    <submittedName>
        <fullName evidence="7">FAD-binding domain-containing protein</fullName>
    </submittedName>
</protein>
<feature type="chain" id="PRO_5018114913" evidence="5">
    <location>
        <begin position="23"/>
        <end position="451"/>
    </location>
</feature>
<keyword evidence="5" id="KW-0732">Signal</keyword>
<dbReference type="InterPro" id="IPR016169">
    <property type="entry name" value="FAD-bd_PCMH_sub2"/>
</dbReference>
<keyword evidence="8" id="KW-1185">Reference proteome</keyword>
<dbReference type="PANTHER" id="PTHR42973">
    <property type="entry name" value="BINDING OXIDOREDUCTASE, PUTATIVE (AFU_ORTHOLOGUE AFUA_1G17690)-RELATED"/>
    <property type="match status" value="1"/>
</dbReference>
<name>A0A3N4JFF4_9PEZI</name>
<dbReference type="STRING" id="1336337.A0A3N4JFF4"/>
<dbReference type="InterPro" id="IPR006094">
    <property type="entry name" value="Oxid_FAD_bind_N"/>
</dbReference>
<keyword evidence="2" id="KW-0285">Flavoprotein</keyword>